<feature type="chain" id="PRO_5012578801" description="CRAL-TRIO domain-containing protein" evidence="1">
    <location>
        <begin position="27"/>
        <end position="284"/>
    </location>
</feature>
<dbReference type="OMA" id="VIRYINQ"/>
<dbReference type="InterPro" id="IPR036865">
    <property type="entry name" value="CRAL-TRIO_dom_sf"/>
</dbReference>
<dbReference type="CDD" id="cd00170">
    <property type="entry name" value="SEC14"/>
    <property type="match status" value="1"/>
</dbReference>
<name>A0A226EYU0_FOLCA</name>
<dbReference type="InterPro" id="IPR011074">
    <property type="entry name" value="CRAL/TRIO_N_dom"/>
</dbReference>
<evidence type="ECO:0000313" key="4">
    <source>
        <dbReference type="Proteomes" id="UP000198287"/>
    </source>
</evidence>
<evidence type="ECO:0000313" key="3">
    <source>
        <dbReference type="EMBL" id="OXA62370.1"/>
    </source>
</evidence>
<sequence>MGFEMILQLFVSVLIFIGLMQNSCKAITFEEDVTLTLAQKGLLDEQFKIRVMPKLVEPYMQDDLFLLKWLRYSNFNVESAESRLLKHMAWRKKNGMDTIDQEDFSDLRPDFRYSLEGRDKLGRSFIYFEAGTIDLRRALVQGKGEKLMRYVDKGLQEACTLVRNLGQEYKNITRGHLIINLDGFNIMQHGCLRCIPFLLRIVIGYEENYPECADQIITVNTPSSVEPVLNAIKALLSPGMRKSLHIYGTNRRQWLNELEKDFDFDKLPPSLGGSKIYAGMEDDY</sequence>
<keyword evidence="4" id="KW-1185">Reference proteome</keyword>
<dbReference type="PANTHER" id="PTHR23324:SF83">
    <property type="entry name" value="SEC14-LIKE PROTEIN 2"/>
    <property type="match status" value="1"/>
</dbReference>
<dbReference type="EMBL" id="LNIX01000001">
    <property type="protein sequence ID" value="OXA62370.1"/>
    <property type="molecule type" value="Genomic_DNA"/>
</dbReference>
<comment type="caution">
    <text evidence="3">The sequence shown here is derived from an EMBL/GenBank/DDBJ whole genome shotgun (WGS) entry which is preliminary data.</text>
</comment>
<organism evidence="3 4">
    <name type="scientific">Folsomia candida</name>
    <name type="common">Springtail</name>
    <dbReference type="NCBI Taxonomy" id="158441"/>
    <lineage>
        <taxon>Eukaryota</taxon>
        <taxon>Metazoa</taxon>
        <taxon>Ecdysozoa</taxon>
        <taxon>Arthropoda</taxon>
        <taxon>Hexapoda</taxon>
        <taxon>Collembola</taxon>
        <taxon>Entomobryomorpha</taxon>
        <taxon>Isotomoidea</taxon>
        <taxon>Isotomidae</taxon>
        <taxon>Proisotominae</taxon>
        <taxon>Folsomia</taxon>
    </lineage>
</organism>
<feature type="signal peptide" evidence="1">
    <location>
        <begin position="1"/>
        <end position="26"/>
    </location>
</feature>
<dbReference type="PANTHER" id="PTHR23324">
    <property type="entry name" value="SEC14 RELATED PROTEIN"/>
    <property type="match status" value="1"/>
</dbReference>
<dbReference type="SMART" id="SM00516">
    <property type="entry name" value="SEC14"/>
    <property type="match status" value="1"/>
</dbReference>
<dbReference type="Proteomes" id="UP000198287">
    <property type="component" value="Unassembled WGS sequence"/>
</dbReference>
<keyword evidence="1" id="KW-0732">Signal</keyword>
<accession>A0A226EYU0</accession>
<dbReference type="PROSITE" id="PS50191">
    <property type="entry name" value="CRAL_TRIO"/>
    <property type="match status" value="1"/>
</dbReference>
<feature type="domain" description="CRAL-TRIO" evidence="2">
    <location>
        <begin position="103"/>
        <end position="279"/>
    </location>
</feature>
<protein>
    <recommendedName>
        <fullName evidence="2">CRAL-TRIO domain-containing protein</fullName>
    </recommendedName>
</protein>
<evidence type="ECO:0000259" key="2">
    <source>
        <dbReference type="PROSITE" id="PS50191"/>
    </source>
</evidence>
<dbReference type="InterPro" id="IPR001251">
    <property type="entry name" value="CRAL-TRIO_dom"/>
</dbReference>
<dbReference type="SUPFAM" id="SSF52087">
    <property type="entry name" value="CRAL/TRIO domain"/>
    <property type="match status" value="1"/>
</dbReference>
<dbReference type="AlphaFoldDB" id="A0A226EYU0"/>
<reference evidence="3 4" key="1">
    <citation type="submission" date="2015-12" db="EMBL/GenBank/DDBJ databases">
        <title>The genome of Folsomia candida.</title>
        <authorList>
            <person name="Faddeeva A."/>
            <person name="Derks M.F."/>
            <person name="Anvar Y."/>
            <person name="Smit S."/>
            <person name="Van Straalen N."/>
            <person name="Roelofs D."/>
        </authorList>
    </citation>
    <scope>NUCLEOTIDE SEQUENCE [LARGE SCALE GENOMIC DNA]</scope>
    <source>
        <strain evidence="3 4">VU population</strain>
        <tissue evidence="3">Whole body</tissue>
    </source>
</reference>
<gene>
    <name evidence="3" type="ORF">Fcan01_03515</name>
</gene>
<dbReference type="Gene3D" id="3.40.525.10">
    <property type="entry name" value="CRAL-TRIO lipid binding domain"/>
    <property type="match status" value="1"/>
</dbReference>
<dbReference type="InterPro" id="IPR051064">
    <property type="entry name" value="SEC14/CRAL-TRIO_domain"/>
</dbReference>
<proteinExistence type="predicted"/>
<dbReference type="OrthoDB" id="75724at2759"/>
<dbReference type="Pfam" id="PF00650">
    <property type="entry name" value="CRAL_TRIO"/>
    <property type="match status" value="1"/>
</dbReference>
<evidence type="ECO:0000256" key="1">
    <source>
        <dbReference type="SAM" id="SignalP"/>
    </source>
</evidence>
<dbReference type="SMART" id="SM01100">
    <property type="entry name" value="CRAL_TRIO_N"/>
    <property type="match status" value="1"/>
</dbReference>
<dbReference type="GO" id="GO:0005737">
    <property type="term" value="C:cytoplasm"/>
    <property type="evidence" value="ECO:0007669"/>
    <property type="project" value="TreeGrafter"/>
</dbReference>
<dbReference type="InterPro" id="IPR036273">
    <property type="entry name" value="CRAL/TRIO_N_dom_sf"/>
</dbReference>
<dbReference type="SUPFAM" id="SSF46938">
    <property type="entry name" value="CRAL/TRIO N-terminal domain"/>
    <property type="match status" value="1"/>
</dbReference>